<evidence type="ECO:0000256" key="2">
    <source>
        <dbReference type="ARBA" id="ARBA00023015"/>
    </source>
</evidence>
<keyword evidence="10" id="KW-1185">Reference proteome</keyword>
<dbReference type="NCBIfam" id="TIGR02937">
    <property type="entry name" value="sigma70-ECF"/>
    <property type="match status" value="1"/>
</dbReference>
<name>A0A3P2A6S4_9BACE</name>
<protein>
    <submittedName>
        <fullName evidence="9">RNA polymerase sigma-70 factor (ECF subfamily)</fullName>
    </submittedName>
    <submittedName>
        <fullName evidence="8">Sigma-70 family RNA polymerase sigma factor</fullName>
    </submittedName>
</protein>
<dbReference type="InterPro" id="IPR007627">
    <property type="entry name" value="RNA_pol_sigma70_r2"/>
</dbReference>
<comment type="caution">
    <text evidence="8">The sequence shown here is derived from an EMBL/GenBank/DDBJ whole genome shotgun (WGS) entry which is preliminary data.</text>
</comment>
<dbReference type="Pfam" id="PF08281">
    <property type="entry name" value="Sigma70_r4_2"/>
    <property type="match status" value="1"/>
</dbReference>
<dbReference type="Proteomes" id="UP000279562">
    <property type="component" value="Unassembled WGS sequence"/>
</dbReference>
<dbReference type="InterPro" id="IPR039425">
    <property type="entry name" value="RNA_pol_sigma-70-like"/>
</dbReference>
<reference evidence="9 11" key="2">
    <citation type="submission" date="2019-03" db="EMBL/GenBank/DDBJ databases">
        <title>Genomic Encyclopedia of Type Strains, Phase IV (KMG-IV): sequencing the most valuable type-strain genomes for metagenomic binning, comparative biology and taxonomic classification.</title>
        <authorList>
            <person name="Goeker M."/>
        </authorList>
    </citation>
    <scope>NUCLEOTIDE SEQUENCE [LARGE SCALE GENOMIC DNA]</scope>
    <source>
        <strain evidence="9 11">DSM 23917</strain>
    </source>
</reference>
<dbReference type="InterPro" id="IPR013325">
    <property type="entry name" value="RNA_pol_sigma_r2"/>
</dbReference>
<feature type="domain" description="RNA polymerase sigma-70 region 2" evidence="6">
    <location>
        <begin position="14"/>
        <end position="75"/>
    </location>
</feature>
<evidence type="ECO:0000256" key="5">
    <source>
        <dbReference type="ARBA" id="ARBA00023163"/>
    </source>
</evidence>
<dbReference type="Proteomes" id="UP000295600">
    <property type="component" value="Unassembled WGS sequence"/>
</dbReference>
<accession>A0A3P2A6S4</accession>
<dbReference type="InterPro" id="IPR036388">
    <property type="entry name" value="WH-like_DNA-bd_sf"/>
</dbReference>
<organism evidence="8 10">
    <name type="scientific">Prevotella heparinolytica</name>
    <dbReference type="NCBI Taxonomy" id="28113"/>
    <lineage>
        <taxon>Bacteria</taxon>
        <taxon>Pseudomonadati</taxon>
        <taxon>Bacteroidota</taxon>
        <taxon>Bacteroidia</taxon>
        <taxon>Bacteroidales</taxon>
        <taxon>Bacteroidaceae</taxon>
        <taxon>Bacteroides</taxon>
    </lineage>
</organism>
<dbReference type="PANTHER" id="PTHR43133">
    <property type="entry name" value="RNA POLYMERASE ECF-TYPE SIGMA FACTO"/>
    <property type="match status" value="1"/>
</dbReference>
<dbReference type="GO" id="GO:0003677">
    <property type="term" value="F:DNA binding"/>
    <property type="evidence" value="ECO:0007669"/>
    <property type="project" value="UniProtKB-KW"/>
</dbReference>
<dbReference type="EMBL" id="SLXB01000001">
    <property type="protein sequence ID" value="TCO96430.1"/>
    <property type="molecule type" value="Genomic_DNA"/>
</dbReference>
<dbReference type="GO" id="GO:0016987">
    <property type="term" value="F:sigma factor activity"/>
    <property type="evidence" value="ECO:0007669"/>
    <property type="project" value="UniProtKB-KW"/>
</dbReference>
<dbReference type="Gene3D" id="1.10.10.10">
    <property type="entry name" value="Winged helix-like DNA-binding domain superfamily/Winged helix DNA-binding domain"/>
    <property type="match status" value="1"/>
</dbReference>
<dbReference type="GO" id="GO:0006352">
    <property type="term" value="P:DNA-templated transcription initiation"/>
    <property type="evidence" value="ECO:0007669"/>
    <property type="project" value="InterPro"/>
</dbReference>
<evidence type="ECO:0000256" key="1">
    <source>
        <dbReference type="ARBA" id="ARBA00010641"/>
    </source>
</evidence>
<sequence>MQELSFRNDILPLKDKLFRLALRITFDRAEAEDIVQETLIRVWNKRDEWAQFGSVEAYCLTVAKNLAIDRSERKDARTVELTPDMEQLADASSPYDKLVNKERMALIHRLMNELPEKQRLIMQLRDVEGKSYKEIAVVLNLTEEQVKVNLFRARQKVKQKFIDTEGYGL</sequence>
<gene>
    <name evidence="8" type="ORF">EII33_07415</name>
    <name evidence="9" type="ORF">EV202_101201</name>
</gene>
<feature type="domain" description="RNA polymerase sigma factor 70 region 4 type 2" evidence="7">
    <location>
        <begin position="106"/>
        <end position="156"/>
    </location>
</feature>
<dbReference type="SUPFAM" id="SSF88946">
    <property type="entry name" value="Sigma2 domain of RNA polymerase sigma factors"/>
    <property type="match status" value="1"/>
</dbReference>
<dbReference type="InterPro" id="IPR013324">
    <property type="entry name" value="RNA_pol_sigma_r3/r4-like"/>
</dbReference>
<keyword evidence="3" id="KW-0731">Sigma factor</keyword>
<dbReference type="Gene3D" id="1.10.1740.10">
    <property type="match status" value="1"/>
</dbReference>
<keyword evidence="2" id="KW-0805">Transcription regulation</keyword>
<evidence type="ECO:0000256" key="4">
    <source>
        <dbReference type="ARBA" id="ARBA00023125"/>
    </source>
</evidence>
<keyword evidence="4" id="KW-0238">DNA-binding</keyword>
<dbReference type="EMBL" id="RQYF01000028">
    <property type="protein sequence ID" value="RRD91109.1"/>
    <property type="molecule type" value="Genomic_DNA"/>
</dbReference>
<evidence type="ECO:0000313" key="10">
    <source>
        <dbReference type="Proteomes" id="UP000279562"/>
    </source>
</evidence>
<dbReference type="RefSeq" id="WP_125239162.1">
    <property type="nucleotide sequence ID" value="NZ_CALZWP010000015.1"/>
</dbReference>
<reference evidence="8 10" key="1">
    <citation type="submission" date="2018-11" db="EMBL/GenBank/DDBJ databases">
        <title>Genomes From Bacteria Associated with the Canine Oral Cavity: a Test Case for Automated Genome-Based Taxonomic Assignment.</title>
        <authorList>
            <person name="Coil D.A."/>
            <person name="Jospin G."/>
            <person name="Darling A.E."/>
            <person name="Wallis C."/>
            <person name="Davis I.J."/>
            <person name="Harris S."/>
            <person name="Eisen J.A."/>
            <person name="Holcombe L.J."/>
            <person name="O'Flynn C."/>
        </authorList>
    </citation>
    <scope>NUCLEOTIDE SEQUENCE [LARGE SCALE GENOMIC DNA]</scope>
    <source>
        <strain evidence="8 10">OH1047_COT-310</strain>
    </source>
</reference>
<evidence type="ECO:0000259" key="6">
    <source>
        <dbReference type="Pfam" id="PF04542"/>
    </source>
</evidence>
<dbReference type="Pfam" id="PF04542">
    <property type="entry name" value="Sigma70_r2"/>
    <property type="match status" value="1"/>
</dbReference>
<dbReference type="InterPro" id="IPR014284">
    <property type="entry name" value="RNA_pol_sigma-70_dom"/>
</dbReference>
<evidence type="ECO:0000313" key="11">
    <source>
        <dbReference type="Proteomes" id="UP000295600"/>
    </source>
</evidence>
<dbReference type="InterPro" id="IPR013249">
    <property type="entry name" value="RNA_pol_sigma70_r4_t2"/>
</dbReference>
<dbReference type="PANTHER" id="PTHR43133:SF8">
    <property type="entry name" value="RNA POLYMERASE SIGMA FACTOR HI_1459-RELATED"/>
    <property type="match status" value="1"/>
</dbReference>
<evidence type="ECO:0000259" key="7">
    <source>
        <dbReference type="Pfam" id="PF08281"/>
    </source>
</evidence>
<dbReference type="CDD" id="cd06171">
    <property type="entry name" value="Sigma70_r4"/>
    <property type="match status" value="1"/>
</dbReference>
<evidence type="ECO:0000313" key="9">
    <source>
        <dbReference type="EMBL" id="TCO96430.1"/>
    </source>
</evidence>
<evidence type="ECO:0000313" key="8">
    <source>
        <dbReference type="EMBL" id="RRD91109.1"/>
    </source>
</evidence>
<dbReference type="SUPFAM" id="SSF88659">
    <property type="entry name" value="Sigma3 and sigma4 domains of RNA polymerase sigma factors"/>
    <property type="match status" value="1"/>
</dbReference>
<dbReference type="AlphaFoldDB" id="A0A3P2A6S4"/>
<evidence type="ECO:0000256" key="3">
    <source>
        <dbReference type="ARBA" id="ARBA00023082"/>
    </source>
</evidence>
<keyword evidence="5" id="KW-0804">Transcription</keyword>
<proteinExistence type="inferred from homology"/>
<comment type="similarity">
    <text evidence="1">Belongs to the sigma-70 factor family. ECF subfamily.</text>
</comment>